<dbReference type="InterPro" id="IPR041719">
    <property type="entry name" value="Ferritin_prok"/>
</dbReference>
<dbReference type="GO" id="GO:0006826">
    <property type="term" value="P:iron ion transport"/>
    <property type="evidence" value="ECO:0007669"/>
    <property type="project" value="InterPro"/>
</dbReference>
<dbReference type="SUPFAM" id="SSF47240">
    <property type="entry name" value="Ferritin-like"/>
    <property type="match status" value="1"/>
</dbReference>
<dbReference type="GO" id="GO:0004322">
    <property type="term" value="F:ferroxidase activity"/>
    <property type="evidence" value="ECO:0007669"/>
    <property type="project" value="TreeGrafter"/>
</dbReference>
<gene>
    <name evidence="6" type="ORF">GP475_09845</name>
</gene>
<feature type="binding site" evidence="5">
    <location>
        <position position="128"/>
    </location>
    <ligand>
        <name>Fe cation</name>
        <dbReference type="ChEBI" id="CHEBI:24875"/>
        <label>1</label>
    </ligand>
</feature>
<dbReference type="PANTHER" id="PTHR11431">
    <property type="entry name" value="FERRITIN"/>
    <property type="match status" value="1"/>
</dbReference>
<dbReference type="CDD" id="cd01055">
    <property type="entry name" value="Nonheme_Ferritin"/>
    <property type="match status" value="1"/>
</dbReference>
<dbReference type="InterPro" id="IPR012347">
    <property type="entry name" value="Ferritin-like"/>
</dbReference>
<name>A0A7H0SQS9_9CORY</name>
<evidence type="ECO:0000313" key="6">
    <source>
        <dbReference type="EMBL" id="QNQ90904.1"/>
    </source>
</evidence>
<evidence type="ECO:0000256" key="2">
    <source>
        <dbReference type="ARBA" id="ARBA00022723"/>
    </source>
</evidence>
<evidence type="ECO:0000256" key="3">
    <source>
        <dbReference type="ARBA" id="ARBA00023002"/>
    </source>
</evidence>
<protein>
    <submittedName>
        <fullName evidence="6">Ferritin</fullName>
    </submittedName>
</protein>
<keyword evidence="3" id="KW-0560">Oxidoreductase</keyword>
<dbReference type="InterPro" id="IPR008331">
    <property type="entry name" value="Ferritin_DPS_dom"/>
</dbReference>
<dbReference type="PROSITE" id="PS50905">
    <property type="entry name" value="FERRITIN_LIKE"/>
    <property type="match status" value="1"/>
</dbReference>
<evidence type="ECO:0000256" key="1">
    <source>
        <dbReference type="ARBA" id="ARBA00022434"/>
    </source>
</evidence>
<dbReference type="InterPro" id="IPR001519">
    <property type="entry name" value="Ferritin"/>
</dbReference>
<evidence type="ECO:0000256" key="5">
    <source>
        <dbReference type="PIRSR" id="PIRSR601519-1"/>
    </source>
</evidence>
<evidence type="ECO:0000256" key="4">
    <source>
        <dbReference type="ARBA" id="ARBA00023004"/>
    </source>
</evidence>
<reference evidence="6 7" key="1">
    <citation type="submission" date="2019-12" db="EMBL/GenBank/DDBJ databases">
        <title>Corynebacterium sp. nov., isolated from feces of the Anser Albifrons in China.</title>
        <authorList>
            <person name="Liu Q."/>
        </authorList>
    </citation>
    <scope>NUCLEOTIDE SEQUENCE [LARGE SCALE GENOMIC DNA]</scope>
    <source>
        <strain evidence="6 7">4H37-19</strain>
    </source>
</reference>
<keyword evidence="2 5" id="KW-0479">Metal-binding</keyword>
<keyword evidence="7" id="KW-1185">Reference proteome</keyword>
<dbReference type="InterPro" id="IPR009040">
    <property type="entry name" value="Ferritin-like_diiron"/>
</dbReference>
<keyword evidence="4 5" id="KW-0408">Iron</keyword>
<feature type="binding site" evidence="5">
    <location>
        <position position="95"/>
    </location>
    <ligand>
        <name>Fe cation</name>
        <dbReference type="ChEBI" id="CHEBI:24875"/>
        <label>1</label>
    </ligand>
</feature>
<dbReference type="Pfam" id="PF00210">
    <property type="entry name" value="Ferritin"/>
    <property type="match status" value="1"/>
</dbReference>
<keyword evidence="1" id="KW-0409">Iron storage</keyword>
<dbReference type="KEGG" id="cpoy:GP475_09845"/>
<organism evidence="6 7">
    <name type="scientific">Corynebacterium poyangense</name>
    <dbReference type="NCBI Taxonomy" id="2684405"/>
    <lineage>
        <taxon>Bacteria</taxon>
        <taxon>Bacillati</taxon>
        <taxon>Actinomycetota</taxon>
        <taxon>Actinomycetes</taxon>
        <taxon>Mycobacteriales</taxon>
        <taxon>Corynebacteriaceae</taxon>
        <taxon>Corynebacterium</taxon>
    </lineage>
</organism>
<dbReference type="Gene3D" id="1.20.1260.10">
    <property type="match status" value="1"/>
</dbReference>
<dbReference type="Proteomes" id="UP000516320">
    <property type="component" value="Chromosome"/>
</dbReference>
<feature type="binding site" evidence="5">
    <location>
        <position position="54"/>
    </location>
    <ligand>
        <name>Fe cation</name>
        <dbReference type="ChEBI" id="CHEBI:24875"/>
        <label>1</label>
    </ligand>
</feature>
<dbReference type="EMBL" id="CP046884">
    <property type="protein sequence ID" value="QNQ90904.1"/>
    <property type="molecule type" value="Genomic_DNA"/>
</dbReference>
<dbReference type="GO" id="GO:0006879">
    <property type="term" value="P:intracellular iron ion homeostasis"/>
    <property type="evidence" value="ECO:0007669"/>
    <property type="project" value="UniProtKB-KW"/>
</dbReference>
<accession>A0A7H0SQS9</accession>
<dbReference type="PANTHER" id="PTHR11431:SF127">
    <property type="entry name" value="BACTERIAL NON-HEME FERRITIN"/>
    <property type="match status" value="1"/>
</dbReference>
<feature type="binding site" evidence="5">
    <location>
        <position position="18"/>
    </location>
    <ligand>
        <name>Fe cation</name>
        <dbReference type="ChEBI" id="CHEBI:24875"/>
        <label>1</label>
    </ligand>
</feature>
<dbReference type="InterPro" id="IPR009078">
    <property type="entry name" value="Ferritin-like_SF"/>
</dbReference>
<feature type="binding site" evidence="5">
    <location>
        <position position="51"/>
    </location>
    <ligand>
        <name>Fe cation</name>
        <dbReference type="ChEBI" id="CHEBI:24875"/>
        <label>1</label>
    </ligand>
</feature>
<evidence type="ECO:0000313" key="7">
    <source>
        <dbReference type="Proteomes" id="UP000516320"/>
    </source>
</evidence>
<dbReference type="GO" id="GO:0008199">
    <property type="term" value="F:ferric iron binding"/>
    <property type="evidence" value="ECO:0007669"/>
    <property type="project" value="InterPro"/>
</dbReference>
<sequence>MAINEQLQDALNDQVTAEIEASMLYLQLSYILDDLGLLGMSAWMKKQHEEELEHAARFSQHLLDREILPQINNINAPILKISNAVEAFEAALNHERAVSAKIRRLAELQDEHKDWDSRPLINSFLEEQIEEEATVNEILDRLRIAGDSGSGILRIDAELGSR</sequence>
<proteinExistence type="predicted"/>
<dbReference type="RefSeq" id="WP_187974214.1">
    <property type="nucleotide sequence ID" value="NZ_CP046884.1"/>
</dbReference>
<dbReference type="GO" id="GO:0008198">
    <property type="term" value="F:ferrous iron binding"/>
    <property type="evidence" value="ECO:0007669"/>
    <property type="project" value="TreeGrafter"/>
</dbReference>
<dbReference type="AlphaFoldDB" id="A0A7H0SQS9"/>
<dbReference type="GO" id="GO:0005829">
    <property type="term" value="C:cytosol"/>
    <property type="evidence" value="ECO:0007669"/>
    <property type="project" value="TreeGrafter"/>
</dbReference>